<feature type="coiled-coil region" evidence="1">
    <location>
        <begin position="403"/>
        <end position="441"/>
    </location>
</feature>
<sequence length="1183" mass="132341">MANETIDQTPSQTAFNPQQFINNLQVAFLKVDNAVASFDPDQKPIVDKNDRDNRQAFEKISQLREEFANKAIKNPAKKNQYFSNFISKSSDLINKDSLIDPGSSIKSFQKFGTQRYQIFMNWVSHQKDPSKINTQRIRSFMENIIQPPIFDDKEKAEFLRSAKQAFAGIIIGNQIQSDQKFMGVFEESLKERQEAEKNGEPTGEPTGGDWLDIFLSFVFNKKQSSDLKETLNQEPVPHVQPDIATTTTDIQSLPPEARDLLDERGNFSKFTLGDMEMLDVEGVADIDPNYKFNQLLIHNNALSSVLMGSHNGIEPEKVSLLYGGNGGPEARHDWNATVGYKNQQGDNVATLINVHMKNGSGLVIAGGEKGVNNPSFYLYKEDQLTGLKQALSQEEIQNKVDFMEFLAQNNAKLDNLSKKEKEKFQNEIEDFQKDSKAYLDALGNDHIAFVSKKDKKHLALVAEFGNGELSYTLKDYGKKQDKALDRETKTTLQGNLKHDGVMFVNYSNFKYTNASKSPDKGVGATNGVSHLEANLSKVAVFNLPNLNNLAINSYIRRDLEDKLWAKGLSPQEVNKLIKDFLNSNKELVEKALNFNKTVAEAKNTGNYDEVKKAQKDLEKSLRKREHLEKEVAKKLERKSDNKNRMEAKAQANSQKDKIFAIINEEAGKEARVAACVQNLKGIRMELSDKLENINKNLKDFDKSFDEFKNGKNKDFSKTEETLKALKDSVKDLGINPEWISKVENLNTALNEFKNGKNKDFSKVTQAKSDLENSIKDVIINQKITDKVDNLNQAVSIAKATGDFSRVEQALADLKNFSKGQLTQQAQKNEDFNTGKNSKLYQSVKNGVNGTLVGNGLSGIEATALAKKFSDIKKELNEKFKNFNNNNNNGLKNEPIYAEVNKKKTGQVASPEEPIYTQVAKKVKAKIDRLDQIASGLGGVGQAGFSLKGHTKVDYLSKVGLSANHEPIYATIDDLGGPFPLKKHDKVGDLSKVGLSREQELKQKIDNLNQAVSEAKAYHFDNLDQMIDKLKDSTKKNVMNLYVESAKKVPTSLSAKLDDYATNSHTRINSNVKNGAINEKATGMLTQKNPEWLKLVNDKIVAHNVGSASLSEYDKIGFNQKNMKDYSDSFKFSTKLNNAIKDIKSGFVQFLTNTFSTASYYCLAEENAKHGIKNANTKGGFQKS</sequence>
<evidence type="ECO:0000259" key="3">
    <source>
        <dbReference type="Pfam" id="PF18971"/>
    </source>
</evidence>
<reference evidence="4" key="1">
    <citation type="journal article" date="2005" name="J. Clin. Microbiol.">
        <title>Distinct diversity of vacA, cagA, and cagE genes of Helicobacter pylori associated with peptic ulcer in Japan.</title>
        <authorList>
            <person name="Yamazaki S."/>
            <person name="Yamakawa A."/>
            <person name="Okuda T."/>
            <person name="Ohtani M."/>
            <person name="Suto H."/>
            <person name="Ito Y."/>
            <person name="Yamazaki Y."/>
            <person name="Keida Y."/>
            <person name="Higashi H."/>
            <person name="Hatakeyama M."/>
            <person name="Azuma T."/>
        </authorList>
    </citation>
    <scope>NUCLEOTIDE SEQUENCE</scope>
    <source>
        <strain evidence="4">OK185</strain>
    </source>
</reference>
<name>Q60FP5_HELPX</name>
<dbReference type="GO" id="GO:0019534">
    <property type="term" value="F:toxin transmembrane transporter activity"/>
    <property type="evidence" value="ECO:0007669"/>
    <property type="project" value="InterPro"/>
</dbReference>
<dbReference type="InterPro" id="IPR005169">
    <property type="entry name" value="CagA_C"/>
</dbReference>
<dbReference type="Gene3D" id="1.10.357.130">
    <property type="match status" value="1"/>
</dbReference>
<dbReference type="PRINTS" id="PR01553">
    <property type="entry name" value="TYPE4SSCAGA"/>
</dbReference>
<organism evidence="4">
    <name type="scientific">Helicobacter pylori</name>
    <name type="common">Campylobacter pylori</name>
    <dbReference type="NCBI Taxonomy" id="210"/>
    <lineage>
        <taxon>Bacteria</taxon>
        <taxon>Pseudomonadati</taxon>
        <taxon>Campylobacterota</taxon>
        <taxon>Epsilonproteobacteria</taxon>
        <taxon>Campylobacterales</taxon>
        <taxon>Helicobacteraceae</taxon>
        <taxon>Helicobacter</taxon>
    </lineage>
</organism>
<dbReference type="InterPro" id="IPR004355">
    <property type="entry name" value="IVSec_CagA"/>
</dbReference>
<protein>
    <submittedName>
        <fullName evidence="4">Cytotoxin associated protein A</fullName>
    </submittedName>
</protein>
<dbReference type="EMBL" id="AB190950">
    <property type="protein sequence ID" value="BAD51760.1"/>
    <property type="molecule type" value="Genomic_DNA"/>
</dbReference>
<dbReference type="Pfam" id="PF18971">
    <property type="entry name" value="CagA_N"/>
    <property type="match status" value="1"/>
</dbReference>
<feature type="domain" description="CagA exotoxin phosphopeptide substrate mimic region" evidence="2">
    <location>
        <begin position="937"/>
        <end position="974"/>
    </location>
</feature>
<feature type="coiled-coil region" evidence="1">
    <location>
        <begin position="584"/>
        <end position="703"/>
    </location>
</feature>
<feature type="domain" description="CagA exotoxin phosphopeptide substrate mimic region" evidence="2">
    <location>
        <begin position="975"/>
        <end position="1007"/>
    </location>
</feature>
<gene>
    <name evidence="4" type="primary">cagA</name>
</gene>
<dbReference type="Pfam" id="PF03507">
    <property type="entry name" value="CagA"/>
    <property type="match status" value="2"/>
</dbReference>
<proteinExistence type="predicted"/>
<dbReference type="Gene3D" id="1.20.120.1270">
    <property type="entry name" value="CagA exotoxin domain III"/>
    <property type="match status" value="5"/>
</dbReference>
<accession>Q60FP5</accession>
<dbReference type="InterPro" id="IPR045157">
    <property type="entry name" value="CagA_N"/>
</dbReference>
<dbReference type="NCBIfam" id="NF033422">
    <property type="entry name" value="onco_T4SS_CagA"/>
    <property type="match status" value="1"/>
</dbReference>
<feature type="coiled-coil region" evidence="1">
    <location>
        <begin position="865"/>
        <end position="892"/>
    </location>
</feature>
<evidence type="ECO:0000259" key="2">
    <source>
        <dbReference type="Pfam" id="PF03507"/>
    </source>
</evidence>
<dbReference type="AlphaFoldDB" id="Q60FP5"/>
<evidence type="ECO:0000256" key="1">
    <source>
        <dbReference type="SAM" id="Coils"/>
    </source>
</evidence>
<feature type="domain" description="CagA N-terminal" evidence="3">
    <location>
        <begin position="4"/>
        <end position="874"/>
    </location>
</feature>
<keyword evidence="1" id="KW-0175">Coiled coil</keyword>
<evidence type="ECO:0000313" key="4">
    <source>
        <dbReference type="EMBL" id="BAD51760.1"/>
    </source>
</evidence>